<evidence type="ECO:0000313" key="16">
    <source>
        <dbReference type="EMBL" id="SIN82329.1"/>
    </source>
</evidence>
<proteinExistence type="inferred from homology"/>
<feature type="binding site" evidence="14">
    <location>
        <position position="41"/>
    </location>
    <ligand>
        <name>D-ribulose 5-phosphate</name>
        <dbReference type="ChEBI" id="CHEBI:58121"/>
    </ligand>
</feature>
<comment type="cofactor">
    <cofactor evidence="14">
        <name>Mg(2+)</name>
        <dbReference type="ChEBI" id="CHEBI:18420"/>
    </cofactor>
    <cofactor evidence="14">
        <name>Mn(2+)</name>
        <dbReference type="ChEBI" id="CHEBI:29035"/>
    </cofactor>
    <text evidence="14">Binds 2 divalent metal cations per subunit. Magnesium or manganese.</text>
</comment>
<evidence type="ECO:0000256" key="6">
    <source>
        <dbReference type="ARBA" id="ARBA00008976"/>
    </source>
</evidence>
<dbReference type="Pfam" id="PF00925">
    <property type="entry name" value="GTP_cyclohydro2"/>
    <property type="match status" value="1"/>
</dbReference>
<gene>
    <name evidence="14" type="primary">ribB</name>
    <name evidence="16" type="ORF">SAMN05444002_0773</name>
</gene>
<dbReference type="PIRSF" id="PIRSF001259">
    <property type="entry name" value="RibA"/>
    <property type="match status" value="1"/>
</dbReference>
<dbReference type="AlphaFoldDB" id="A0A1N6EH39"/>
<evidence type="ECO:0000256" key="2">
    <source>
        <dbReference type="ARBA" id="ARBA00001936"/>
    </source>
</evidence>
<comment type="similarity">
    <text evidence="6">In the C-terminal section; belongs to the GTP cyclohydrolase II family.</text>
</comment>
<evidence type="ECO:0000259" key="15">
    <source>
        <dbReference type="Pfam" id="PF00925"/>
    </source>
</evidence>
<comment type="cofactor">
    <cofactor evidence="2">
        <name>Mn(2+)</name>
        <dbReference type="ChEBI" id="CHEBI:29035"/>
    </cofactor>
</comment>
<feature type="binding site" evidence="14">
    <location>
        <begin position="36"/>
        <end position="37"/>
    </location>
    <ligand>
        <name>D-ribulose 5-phosphate</name>
        <dbReference type="ChEBI" id="CHEBI:58121"/>
    </ligand>
</feature>
<evidence type="ECO:0000256" key="4">
    <source>
        <dbReference type="ARBA" id="ARBA00004904"/>
    </source>
</evidence>
<dbReference type="InterPro" id="IPR032677">
    <property type="entry name" value="GTP_cyclohydro_II"/>
</dbReference>
<evidence type="ECO:0000256" key="8">
    <source>
        <dbReference type="ARBA" id="ARBA00018836"/>
    </source>
</evidence>
<evidence type="ECO:0000256" key="1">
    <source>
        <dbReference type="ARBA" id="ARBA00000141"/>
    </source>
</evidence>
<keyword evidence="16" id="KW-0378">Hydrolase</keyword>
<keyword evidence="17" id="KW-1185">Reference proteome</keyword>
<feature type="binding site" evidence="14">
    <location>
        <begin position="149"/>
        <end position="153"/>
    </location>
    <ligand>
        <name>D-ribulose 5-phosphate</name>
        <dbReference type="ChEBI" id="CHEBI:58121"/>
    </ligand>
</feature>
<dbReference type="GO" id="GO:0008686">
    <property type="term" value="F:3,4-dihydroxy-2-butanone-4-phosphate synthase activity"/>
    <property type="evidence" value="ECO:0007669"/>
    <property type="project" value="UniProtKB-UniRule"/>
</dbReference>
<keyword evidence="10 14" id="KW-0479">Metal-binding</keyword>
<reference evidence="17" key="1">
    <citation type="submission" date="2016-11" db="EMBL/GenBank/DDBJ databases">
        <authorList>
            <person name="Varghese N."/>
            <person name="Submissions S."/>
        </authorList>
    </citation>
    <scope>NUCLEOTIDE SEQUENCE [LARGE SCALE GENOMIC DNA]</scope>
    <source>
        <strain evidence="17">DSM 29440</strain>
    </source>
</reference>
<feature type="binding site" evidence="14">
    <location>
        <position position="37"/>
    </location>
    <ligand>
        <name>Mg(2+)</name>
        <dbReference type="ChEBI" id="CHEBI:18420"/>
        <label>2</label>
    </ligand>
</feature>
<dbReference type="HAMAP" id="MF_00180">
    <property type="entry name" value="RibB"/>
    <property type="match status" value="1"/>
</dbReference>
<dbReference type="InterPro" id="IPR036144">
    <property type="entry name" value="RibA-like_sf"/>
</dbReference>
<comment type="catalytic activity">
    <reaction evidence="1 14">
        <text>D-ribulose 5-phosphate = (2S)-2-hydroxy-3-oxobutyl phosphate + formate + H(+)</text>
        <dbReference type="Rhea" id="RHEA:18457"/>
        <dbReference type="ChEBI" id="CHEBI:15378"/>
        <dbReference type="ChEBI" id="CHEBI:15740"/>
        <dbReference type="ChEBI" id="CHEBI:58121"/>
        <dbReference type="ChEBI" id="CHEBI:58830"/>
        <dbReference type="EC" id="4.1.99.12"/>
    </reaction>
</comment>
<protein>
    <recommendedName>
        <fullName evidence="8 14">3,4-dihydroxy-2-butanone 4-phosphate synthase</fullName>
        <shortName evidence="14">DHBP synthase</shortName>
        <ecNumber evidence="7 14">4.1.99.12</ecNumber>
    </recommendedName>
</protein>
<dbReference type="GO" id="GO:0003935">
    <property type="term" value="F:GTP cyclohydrolase II activity"/>
    <property type="evidence" value="ECO:0007669"/>
    <property type="project" value="TreeGrafter"/>
</dbReference>
<comment type="similarity">
    <text evidence="5">In the N-terminal section; belongs to the DHBP synthase family.</text>
</comment>
<evidence type="ECO:0000256" key="13">
    <source>
        <dbReference type="ARBA" id="ARBA00023239"/>
    </source>
</evidence>
<dbReference type="GO" id="GO:0000287">
    <property type="term" value="F:magnesium ion binding"/>
    <property type="evidence" value="ECO:0007669"/>
    <property type="project" value="UniProtKB-UniRule"/>
</dbReference>
<feature type="site" description="Essential for catalytic activity" evidence="14">
    <location>
        <position position="173"/>
    </location>
</feature>
<keyword evidence="12 14" id="KW-0464">Manganese</keyword>
<name>A0A1N6EH39_9RHOB</name>
<feature type="domain" description="GTP cyclohydrolase II" evidence="15">
    <location>
        <begin position="220"/>
        <end position="363"/>
    </location>
</feature>
<dbReference type="GO" id="GO:0030145">
    <property type="term" value="F:manganese ion binding"/>
    <property type="evidence" value="ECO:0007669"/>
    <property type="project" value="UniProtKB-UniRule"/>
</dbReference>
<evidence type="ECO:0000256" key="10">
    <source>
        <dbReference type="ARBA" id="ARBA00022723"/>
    </source>
</evidence>
<dbReference type="PANTHER" id="PTHR21327">
    <property type="entry name" value="GTP CYCLOHYDROLASE II-RELATED"/>
    <property type="match status" value="1"/>
</dbReference>
<dbReference type="EC" id="4.1.99.12" evidence="7 14"/>
<dbReference type="GO" id="GO:0009231">
    <property type="term" value="P:riboflavin biosynthetic process"/>
    <property type="evidence" value="ECO:0007669"/>
    <property type="project" value="UniProtKB-UniRule"/>
</dbReference>
<feature type="binding site" evidence="14">
    <location>
        <position position="37"/>
    </location>
    <ligand>
        <name>Mg(2+)</name>
        <dbReference type="ChEBI" id="CHEBI:18420"/>
        <label>1</label>
    </ligand>
</feature>
<comment type="subunit">
    <text evidence="14">Homodimer.</text>
</comment>
<evidence type="ECO:0000256" key="9">
    <source>
        <dbReference type="ARBA" id="ARBA00022619"/>
    </source>
</evidence>
<evidence type="ECO:0000256" key="5">
    <source>
        <dbReference type="ARBA" id="ARBA00005520"/>
    </source>
</evidence>
<dbReference type="InterPro" id="IPR000422">
    <property type="entry name" value="DHBP_synthase_RibB"/>
</dbReference>
<evidence type="ECO:0000256" key="12">
    <source>
        <dbReference type="ARBA" id="ARBA00023211"/>
    </source>
</evidence>
<feature type="binding site" evidence="14">
    <location>
        <position position="152"/>
    </location>
    <ligand>
        <name>Mg(2+)</name>
        <dbReference type="ChEBI" id="CHEBI:18420"/>
        <label>2</label>
    </ligand>
</feature>
<comment type="function">
    <text evidence="3 14">Catalyzes the conversion of D-ribulose 5-phosphate to formate and 3,4-dihydroxy-2-butanone 4-phosphate.</text>
</comment>
<accession>A0A1N6EH39</accession>
<dbReference type="SUPFAM" id="SSF142695">
    <property type="entry name" value="RibA-like"/>
    <property type="match status" value="1"/>
</dbReference>
<keyword evidence="13 14" id="KW-0456">Lyase</keyword>
<dbReference type="RefSeq" id="WP_074254917.1">
    <property type="nucleotide sequence ID" value="NZ_FSRL01000001.1"/>
</dbReference>
<evidence type="ECO:0000256" key="7">
    <source>
        <dbReference type="ARBA" id="ARBA00012153"/>
    </source>
</evidence>
<dbReference type="EMBL" id="FSRL01000001">
    <property type="protein sequence ID" value="SIN82329.1"/>
    <property type="molecule type" value="Genomic_DNA"/>
</dbReference>
<feature type="site" description="Essential for catalytic activity" evidence="14">
    <location>
        <position position="135"/>
    </location>
</feature>
<evidence type="ECO:0000256" key="3">
    <source>
        <dbReference type="ARBA" id="ARBA00002284"/>
    </source>
</evidence>
<dbReference type="UniPathway" id="UPA00275">
    <property type="reaction ID" value="UER00399"/>
</dbReference>
<evidence type="ECO:0000256" key="14">
    <source>
        <dbReference type="HAMAP-Rule" id="MF_00180"/>
    </source>
</evidence>
<organism evidence="16 17">
    <name type="scientific">Vannielia litorea</name>
    <dbReference type="NCBI Taxonomy" id="1217970"/>
    <lineage>
        <taxon>Bacteria</taxon>
        <taxon>Pseudomonadati</taxon>
        <taxon>Pseudomonadota</taxon>
        <taxon>Alphaproteobacteria</taxon>
        <taxon>Rhodobacterales</taxon>
        <taxon>Paracoccaceae</taxon>
        <taxon>Vannielia</taxon>
    </lineage>
</organism>
<comment type="similarity">
    <text evidence="14">Belongs to the DHBP synthase family.</text>
</comment>
<dbReference type="PANTHER" id="PTHR21327:SF34">
    <property type="entry name" value="3,4-DIHYDROXY-2-BUTANONE 4-PHOSPHATE SYNTHASE"/>
    <property type="match status" value="1"/>
</dbReference>
<dbReference type="Gene3D" id="3.40.50.10990">
    <property type="entry name" value="GTP cyclohydrolase II"/>
    <property type="match status" value="1"/>
</dbReference>
<dbReference type="Pfam" id="PF00926">
    <property type="entry name" value="DHBP_synthase"/>
    <property type="match status" value="1"/>
</dbReference>
<dbReference type="Proteomes" id="UP000184932">
    <property type="component" value="Unassembled WGS sequence"/>
</dbReference>
<dbReference type="Gene3D" id="3.90.870.10">
    <property type="entry name" value="DHBP synthase"/>
    <property type="match status" value="1"/>
</dbReference>
<comment type="pathway">
    <text evidence="4 14">Cofactor biosynthesis; riboflavin biosynthesis; 2-hydroxy-3-oxobutyl phosphate from D-ribulose 5-phosphate: step 1/1.</text>
</comment>
<dbReference type="NCBIfam" id="TIGR00506">
    <property type="entry name" value="ribB"/>
    <property type="match status" value="1"/>
</dbReference>
<evidence type="ECO:0000313" key="17">
    <source>
        <dbReference type="Proteomes" id="UP000184932"/>
    </source>
</evidence>
<keyword evidence="11 14" id="KW-0460">Magnesium</keyword>
<evidence type="ECO:0000256" key="11">
    <source>
        <dbReference type="ARBA" id="ARBA00022842"/>
    </source>
</evidence>
<dbReference type="InterPro" id="IPR017945">
    <property type="entry name" value="DHBP_synth_RibB-like_a/b_dom"/>
</dbReference>
<dbReference type="GO" id="GO:0005829">
    <property type="term" value="C:cytosol"/>
    <property type="evidence" value="ECO:0007669"/>
    <property type="project" value="TreeGrafter"/>
</dbReference>
<dbReference type="FunFam" id="3.90.870.10:FF:000001">
    <property type="entry name" value="Riboflavin biosynthesis protein RibBA"/>
    <property type="match status" value="1"/>
</dbReference>
<dbReference type="STRING" id="1217970.SAMN05444002_0773"/>
<keyword evidence="9 14" id="KW-0686">Riboflavin biosynthesis</keyword>
<sequence length="369" mass="39343">MNDLSTNYHDAISSVDEIIEDARNGRMFILVDHEDRENEGDLVIPAQMATPDAINFMATHGRGLICLALPGSRIDALGLPLMSSQNSSRHETAFTVSIEAREGVTTGISAGDRARTVAVAIDSSKGAQDIATPGHVFPLRAREGGVLVRAGHTEAAVDVSRLAGLNPSGVICEIMNEDGTMARLPDLVSFAQRHGLKIGTISDLIAYRRRHDNLVAVQKEETVTSAFGGEWQMKIYTDQVQGAEHIVLVKGDISGEAPVLTRMHALDPMLDVVGVAGAGRAHEFGYAMEAVAREGRGVVVLLRDLTMKIAAPGETSPQTLRQYGLGAQILSSLGLSKLELLTNSPTPKIVGLDAYGLEITGTRPLPEAL</sequence>
<dbReference type="SUPFAM" id="SSF55821">
    <property type="entry name" value="YrdC/RibB"/>
    <property type="match status" value="1"/>
</dbReference>
<dbReference type="OrthoDB" id="9793111at2"/>